<dbReference type="Gene3D" id="1.10.1740.10">
    <property type="match status" value="1"/>
</dbReference>
<feature type="domain" description="RNA polymerase sigma factor 70 region 4 type 2" evidence="7">
    <location>
        <begin position="108"/>
        <end position="159"/>
    </location>
</feature>
<keyword evidence="4" id="KW-0238">DNA-binding</keyword>
<dbReference type="Pfam" id="PF04542">
    <property type="entry name" value="Sigma70_r2"/>
    <property type="match status" value="1"/>
</dbReference>
<dbReference type="SUPFAM" id="SSF88946">
    <property type="entry name" value="Sigma2 domain of RNA polymerase sigma factors"/>
    <property type="match status" value="1"/>
</dbReference>
<organism evidence="8 9">
    <name type="scientific">Serinicoccus chungangensis</name>
    <dbReference type="NCBI Taxonomy" id="767452"/>
    <lineage>
        <taxon>Bacteria</taxon>
        <taxon>Bacillati</taxon>
        <taxon>Actinomycetota</taxon>
        <taxon>Actinomycetes</taxon>
        <taxon>Micrococcales</taxon>
        <taxon>Ornithinimicrobiaceae</taxon>
        <taxon>Serinicoccus</taxon>
    </lineage>
</organism>
<dbReference type="AlphaFoldDB" id="A0A0W8I2H1"/>
<protein>
    <recommendedName>
        <fullName evidence="10">RNA polymerase subunit sigma-70</fullName>
    </recommendedName>
</protein>
<dbReference type="NCBIfam" id="TIGR02937">
    <property type="entry name" value="sigma70-ECF"/>
    <property type="match status" value="1"/>
</dbReference>
<dbReference type="Pfam" id="PF08281">
    <property type="entry name" value="Sigma70_r4_2"/>
    <property type="match status" value="1"/>
</dbReference>
<evidence type="ECO:0008006" key="10">
    <source>
        <dbReference type="Google" id="ProtNLM"/>
    </source>
</evidence>
<dbReference type="PANTHER" id="PTHR43133">
    <property type="entry name" value="RNA POLYMERASE ECF-TYPE SIGMA FACTO"/>
    <property type="match status" value="1"/>
</dbReference>
<dbReference type="Gene3D" id="1.10.10.10">
    <property type="entry name" value="Winged helix-like DNA-binding domain superfamily/Winged helix DNA-binding domain"/>
    <property type="match status" value="1"/>
</dbReference>
<dbReference type="InterPro" id="IPR013249">
    <property type="entry name" value="RNA_pol_sigma70_r4_t2"/>
</dbReference>
<dbReference type="RefSeq" id="WP_058892237.1">
    <property type="nucleotide sequence ID" value="NZ_LQBL01000031.1"/>
</dbReference>
<evidence type="ECO:0000256" key="4">
    <source>
        <dbReference type="ARBA" id="ARBA00023125"/>
    </source>
</evidence>
<dbReference type="Proteomes" id="UP000054837">
    <property type="component" value="Unassembled WGS sequence"/>
</dbReference>
<dbReference type="InterPro" id="IPR013325">
    <property type="entry name" value="RNA_pol_sigma_r2"/>
</dbReference>
<dbReference type="STRING" id="767452.AVL62_08410"/>
<dbReference type="InterPro" id="IPR036388">
    <property type="entry name" value="WH-like_DNA-bd_sf"/>
</dbReference>
<evidence type="ECO:0000256" key="1">
    <source>
        <dbReference type="ARBA" id="ARBA00010641"/>
    </source>
</evidence>
<dbReference type="PANTHER" id="PTHR43133:SF50">
    <property type="entry name" value="ECF RNA POLYMERASE SIGMA FACTOR SIGM"/>
    <property type="match status" value="1"/>
</dbReference>
<gene>
    <name evidence="8" type="ORF">AVL62_08410</name>
</gene>
<keyword evidence="5" id="KW-0804">Transcription</keyword>
<keyword evidence="2" id="KW-0805">Transcription regulation</keyword>
<keyword evidence="9" id="KW-1185">Reference proteome</keyword>
<evidence type="ECO:0000259" key="7">
    <source>
        <dbReference type="Pfam" id="PF08281"/>
    </source>
</evidence>
<dbReference type="InterPro" id="IPR013324">
    <property type="entry name" value="RNA_pol_sigma_r3/r4-like"/>
</dbReference>
<dbReference type="InterPro" id="IPR014325">
    <property type="entry name" value="RNA_pol_sigma-E_actinobac"/>
</dbReference>
<dbReference type="NCBIfam" id="TIGR02983">
    <property type="entry name" value="SigE-fam_strep"/>
    <property type="match status" value="1"/>
</dbReference>
<evidence type="ECO:0000256" key="2">
    <source>
        <dbReference type="ARBA" id="ARBA00023015"/>
    </source>
</evidence>
<evidence type="ECO:0000313" key="8">
    <source>
        <dbReference type="EMBL" id="KUG51942.1"/>
    </source>
</evidence>
<sequence length="182" mass="20524">MPGRAGDDYVAFVTARQGSLLRAAYLVCGDEHLAHDLLQDALVKLASRWERLRDEAPEAYVRQILYRDAVSRWRRTRREHLVDHQDPGGELARLRTSEPVEGWVEGAAVRQALALLPPRQRAVVVLRYYEDLSEVDIATTLGISRGTVKSQASDAMRTLRSLLPDLDGWVPRVVRDQERGSA</sequence>
<dbReference type="InterPro" id="IPR039425">
    <property type="entry name" value="RNA_pol_sigma-70-like"/>
</dbReference>
<dbReference type="InterPro" id="IPR014284">
    <property type="entry name" value="RNA_pol_sigma-70_dom"/>
</dbReference>
<dbReference type="CDD" id="cd06171">
    <property type="entry name" value="Sigma70_r4"/>
    <property type="match status" value="1"/>
</dbReference>
<evidence type="ECO:0000259" key="6">
    <source>
        <dbReference type="Pfam" id="PF04542"/>
    </source>
</evidence>
<feature type="domain" description="RNA polymerase sigma-70 region 2" evidence="6">
    <location>
        <begin position="13"/>
        <end position="78"/>
    </location>
</feature>
<comment type="similarity">
    <text evidence="1">Belongs to the sigma-70 factor family. ECF subfamily.</text>
</comment>
<dbReference type="InterPro" id="IPR007627">
    <property type="entry name" value="RNA_pol_sigma70_r2"/>
</dbReference>
<evidence type="ECO:0000256" key="3">
    <source>
        <dbReference type="ARBA" id="ARBA00023082"/>
    </source>
</evidence>
<reference evidence="8 9" key="1">
    <citation type="submission" date="2015-12" db="EMBL/GenBank/DDBJ databases">
        <title>Serinicoccus chungangenesis strain CD08_5 genome sequencing and assembly.</title>
        <authorList>
            <person name="Chander A.M."/>
            <person name="Kaur G."/>
            <person name="Nair G.R."/>
            <person name="Dhawan D.K."/>
            <person name="Kochhar R.K."/>
            <person name="Mayilraj S."/>
            <person name="Bhadada S.K."/>
        </authorList>
    </citation>
    <scope>NUCLEOTIDE SEQUENCE [LARGE SCALE GENOMIC DNA]</scope>
    <source>
        <strain evidence="8 9">CD08_5</strain>
    </source>
</reference>
<comment type="caution">
    <text evidence="8">The sequence shown here is derived from an EMBL/GenBank/DDBJ whole genome shotgun (WGS) entry which is preliminary data.</text>
</comment>
<accession>A0A0W8I2H1</accession>
<dbReference type="GO" id="GO:0003677">
    <property type="term" value="F:DNA binding"/>
    <property type="evidence" value="ECO:0007669"/>
    <property type="project" value="UniProtKB-KW"/>
</dbReference>
<dbReference type="SUPFAM" id="SSF88659">
    <property type="entry name" value="Sigma3 and sigma4 domains of RNA polymerase sigma factors"/>
    <property type="match status" value="1"/>
</dbReference>
<name>A0A0W8I2H1_9MICO</name>
<dbReference type="EMBL" id="LQBL01000031">
    <property type="protein sequence ID" value="KUG51942.1"/>
    <property type="molecule type" value="Genomic_DNA"/>
</dbReference>
<keyword evidence="3" id="KW-0731">Sigma factor</keyword>
<evidence type="ECO:0000313" key="9">
    <source>
        <dbReference type="Proteomes" id="UP000054837"/>
    </source>
</evidence>
<dbReference type="GO" id="GO:0006352">
    <property type="term" value="P:DNA-templated transcription initiation"/>
    <property type="evidence" value="ECO:0007669"/>
    <property type="project" value="InterPro"/>
</dbReference>
<dbReference type="GO" id="GO:0016987">
    <property type="term" value="F:sigma factor activity"/>
    <property type="evidence" value="ECO:0007669"/>
    <property type="project" value="UniProtKB-KW"/>
</dbReference>
<evidence type="ECO:0000256" key="5">
    <source>
        <dbReference type="ARBA" id="ARBA00023163"/>
    </source>
</evidence>
<dbReference type="OrthoDB" id="3688906at2"/>
<proteinExistence type="inferred from homology"/>